<evidence type="ECO:0000256" key="1">
    <source>
        <dbReference type="SAM" id="Phobius"/>
    </source>
</evidence>
<gene>
    <name evidence="2" type="ORF">S01H1_02204</name>
</gene>
<comment type="caution">
    <text evidence="2">The sequence shown here is derived from an EMBL/GenBank/DDBJ whole genome shotgun (WGS) entry which is preliminary data.</text>
</comment>
<keyword evidence="1" id="KW-1133">Transmembrane helix</keyword>
<reference evidence="2" key="1">
    <citation type="journal article" date="2014" name="Front. Microbiol.">
        <title>High frequency of phylogenetically diverse reductive dehalogenase-homologous genes in deep subseafloor sedimentary metagenomes.</title>
        <authorList>
            <person name="Kawai M."/>
            <person name="Futagami T."/>
            <person name="Toyoda A."/>
            <person name="Takaki Y."/>
            <person name="Nishi S."/>
            <person name="Hori S."/>
            <person name="Arai W."/>
            <person name="Tsubouchi T."/>
            <person name="Morono Y."/>
            <person name="Uchiyama I."/>
            <person name="Ito T."/>
            <person name="Fujiyama A."/>
            <person name="Inagaki F."/>
            <person name="Takami H."/>
        </authorList>
    </citation>
    <scope>NUCLEOTIDE SEQUENCE</scope>
    <source>
        <strain evidence="2">Expedition CK06-06</strain>
    </source>
</reference>
<accession>X0TAA8</accession>
<feature type="transmembrane region" description="Helical" evidence="1">
    <location>
        <begin position="21"/>
        <end position="43"/>
    </location>
</feature>
<organism evidence="2">
    <name type="scientific">marine sediment metagenome</name>
    <dbReference type="NCBI Taxonomy" id="412755"/>
    <lineage>
        <taxon>unclassified sequences</taxon>
        <taxon>metagenomes</taxon>
        <taxon>ecological metagenomes</taxon>
    </lineage>
</organism>
<keyword evidence="1" id="KW-0472">Membrane</keyword>
<name>X0TAA8_9ZZZZ</name>
<proteinExistence type="predicted"/>
<dbReference type="EMBL" id="BARS01001037">
    <property type="protein sequence ID" value="GAF85127.1"/>
    <property type="molecule type" value="Genomic_DNA"/>
</dbReference>
<feature type="non-terminal residue" evidence="2">
    <location>
        <position position="1"/>
    </location>
</feature>
<keyword evidence="1" id="KW-0812">Transmembrane</keyword>
<evidence type="ECO:0008006" key="3">
    <source>
        <dbReference type="Google" id="ProtNLM"/>
    </source>
</evidence>
<protein>
    <recommendedName>
        <fullName evidence="3">ABC transmembrane type-1 domain-containing protein</fullName>
    </recommendedName>
</protein>
<evidence type="ECO:0000313" key="2">
    <source>
        <dbReference type="EMBL" id="GAF85127.1"/>
    </source>
</evidence>
<sequence length="64" mass="7325">LVRYNIIIIRMYIFSKDSPSLISPVLVTTKSIILPIITVSVILDIRKIQAVIIKIMKIIGFENR</sequence>
<dbReference type="AlphaFoldDB" id="X0TAA8"/>